<evidence type="ECO:0000256" key="1">
    <source>
        <dbReference type="SAM" id="Phobius"/>
    </source>
</evidence>
<dbReference type="EMBL" id="JACYGY010000001">
    <property type="protein sequence ID" value="MBE9460398.1"/>
    <property type="molecule type" value="Genomic_DNA"/>
</dbReference>
<accession>A0ABR9W4Q0</accession>
<organism evidence="3 4">
    <name type="scientific">Dyadobacter subterraneus</name>
    <dbReference type="NCBI Taxonomy" id="2773304"/>
    <lineage>
        <taxon>Bacteria</taxon>
        <taxon>Pseudomonadati</taxon>
        <taxon>Bacteroidota</taxon>
        <taxon>Cytophagia</taxon>
        <taxon>Cytophagales</taxon>
        <taxon>Spirosomataceae</taxon>
        <taxon>Dyadobacter</taxon>
    </lineage>
</organism>
<dbReference type="RefSeq" id="WP_194118738.1">
    <property type="nucleotide sequence ID" value="NZ_JACYGY010000001.1"/>
</dbReference>
<proteinExistence type="predicted"/>
<keyword evidence="1" id="KW-0472">Membrane</keyword>
<feature type="signal peptide" evidence="2">
    <location>
        <begin position="1"/>
        <end position="22"/>
    </location>
</feature>
<evidence type="ECO:0000313" key="4">
    <source>
        <dbReference type="Proteomes" id="UP000634134"/>
    </source>
</evidence>
<name>A0ABR9W4Q0_9BACT</name>
<keyword evidence="4" id="KW-1185">Reference proteome</keyword>
<feature type="chain" id="PRO_5045597585" evidence="2">
    <location>
        <begin position="23"/>
        <end position="553"/>
    </location>
</feature>
<feature type="transmembrane region" description="Helical" evidence="1">
    <location>
        <begin position="184"/>
        <end position="205"/>
    </location>
</feature>
<comment type="caution">
    <text evidence="3">The sequence shown here is derived from an EMBL/GenBank/DDBJ whole genome shotgun (WGS) entry which is preliminary data.</text>
</comment>
<gene>
    <name evidence="3" type="ORF">IEE83_00745</name>
</gene>
<keyword evidence="1" id="KW-0812">Transmembrane</keyword>
<feature type="transmembrane region" description="Helical" evidence="1">
    <location>
        <begin position="141"/>
        <end position="164"/>
    </location>
</feature>
<reference evidence="4" key="1">
    <citation type="submission" date="2023-07" db="EMBL/GenBank/DDBJ databases">
        <title>Dyadobacter sp. nov 'subterranea' isolated from contaminted grondwater.</title>
        <authorList>
            <person name="Szabo I."/>
            <person name="Al-Omari J."/>
            <person name="Szerdahelyi S.G."/>
            <person name="Rado J."/>
        </authorList>
    </citation>
    <scope>NUCLEOTIDE SEQUENCE [LARGE SCALE GENOMIC DNA]</scope>
    <source>
        <strain evidence="4">UP-52</strain>
    </source>
</reference>
<sequence length="553" mass="60747">MKKIFYLIILLLISVQISSAHVGSSGVLLQGQAGPYKVLIDITPPEVIPGTASITVFVENGDPQKVLARPITFRFGSQGAPSADEIHAVAGQPGQFQGVVWLMQSGSSSVQIEISGKEGKGEFIVPVVAVSTAKGVMPKGLGFGLSLLGVLLFLLMVTAIGASVSDGLMRPGEVLSSRQKRKRWMNMGIATVVCALILYGGSSWWNSWAARYNRNIYKPLKGNSSISNEDGQRIFQLKIDTTNWEEKKRGSMLSTLIPDHGKLMHVFLVRTPGLDAFAHIHPERKDSVTYQAYLPNLPAGKYLMYADVVQYSGFAETIVDTLEIPDPAVQGNEIKKTAEEDTYVVTDAINAPGKIPLDENVVICGKPGTKTVFKDSSYAVWEGKPDKPLEAGKPYLLNFEIFNPDGTPTFPEPYLGMMGHVAVLRSDGSVYIHLHPSGTFAMAAEQTLKNRLTDTTKIMQRPSPAIFRDSIDRYMAKLKAMSTIEREELLMTEMGMYKQNETGGMNAMDHSNRISFPYSFPKSGRYRIFLQVKRNGQVLTGAFDVRVNDIAKI</sequence>
<evidence type="ECO:0000313" key="3">
    <source>
        <dbReference type="EMBL" id="MBE9460398.1"/>
    </source>
</evidence>
<evidence type="ECO:0000256" key="2">
    <source>
        <dbReference type="SAM" id="SignalP"/>
    </source>
</evidence>
<dbReference type="Proteomes" id="UP000634134">
    <property type="component" value="Unassembled WGS sequence"/>
</dbReference>
<protein>
    <submittedName>
        <fullName evidence="3">Uncharacterized protein</fullName>
    </submittedName>
</protein>
<keyword evidence="2" id="KW-0732">Signal</keyword>
<keyword evidence="1" id="KW-1133">Transmembrane helix</keyword>